<sequence length="242" mass="26899">MYLRAVHAEHHIPTLRCFIRENPLGILTTAIESPDFPLLQSSHIPWILDVEDESSETEMGVLKGHMARANPQAKAIIESVASGEVLEKEVLILFNAPAHHYVTPKFYVETKPATGKVVPTWDYAAVEVYGRARIYHSSSSPDTAAFLSSQITALSEFAETSIMGYDRPWSVGDAPAGYIEVLKKAIIGIEVRIERMGGRWKMSQEMGLKDRQGVIEGFETLDGAVGKKLAEMIRERGNKDMQ</sequence>
<dbReference type="InterPro" id="IPR007474">
    <property type="entry name" value="ApaG_domain"/>
</dbReference>
<dbReference type="EMBL" id="ML213536">
    <property type="protein sequence ID" value="TFK45849.1"/>
    <property type="molecule type" value="Genomic_DNA"/>
</dbReference>
<keyword evidence="3" id="KW-1185">Reference proteome</keyword>
<evidence type="ECO:0000313" key="2">
    <source>
        <dbReference type="EMBL" id="TFK45849.1"/>
    </source>
</evidence>
<dbReference type="PANTHER" id="PTHR35802">
    <property type="entry name" value="PROTEASE SYNTHASE AND SPORULATION PROTEIN PAI 2"/>
    <property type="match status" value="1"/>
</dbReference>
<dbReference type="OrthoDB" id="2101473at2759"/>
<dbReference type="AlphaFoldDB" id="A0A5C3MKD1"/>
<protein>
    <submittedName>
        <fullName evidence="2">Putative transcriptional regulator</fullName>
    </submittedName>
</protein>
<dbReference type="PANTHER" id="PTHR35802:SF1">
    <property type="entry name" value="PROTEASE SYNTHASE AND SPORULATION PROTEIN PAI 2"/>
    <property type="match status" value="1"/>
</dbReference>
<accession>A0A5C3MKD1</accession>
<evidence type="ECO:0000313" key="3">
    <source>
        <dbReference type="Proteomes" id="UP000305948"/>
    </source>
</evidence>
<proteinExistence type="predicted"/>
<dbReference type="InterPro" id="IPR007396">
    <property type="entry name" value="TR_PAI2-type"/>
</dbReference>
<dbReference type="Proteomes" id="UP000305948">
    <property type="component" value="Unassembled WGS sequence"/>
</dbReference>
<evidence type="ECO:0000259" key="1">
    <source>
        <dbReference type="PROSITE" id="PS51087"/>
    </source>
</evidence>
<dbReference type="SUPFAM" id="SSF50475">
    <property type="entry name" value="FMN-binding split barrel"/>
    <property type="match status" value="1"/>
</dbReference>
<gene>
    <name evidence="2" type="ORF">OE88DRAFT_1783060</name>
</gene>
<feature type="domain" description="ApaG" evidence="1">
    <location>
        <begin position="120"/>
        <end position="242"/>
    </location>
</feature>
<dbReference type="PROSITE" id="PS51087">
    <property type="entry name" value="APAG"/>
    <property type="match status" value="1"/>
</dbReference>
<reference evidence="2 3" key="1">
    <citation type="journal article" date="2019" name="Nat. Ecol. Evol.">
        <title>Megaphylogeny resolves global patterns of mushroom evolution.</title>
        <authorList>
            <person name="Varga T."/>
            <person name="Krizsan K."/>
            <person name="Foldi C."/>
            <person name="Dima B."/>
            <person name="Sanchez-Garcia M."/>
            <person name="Sanchez-Ramirez S."/>
            <person name="Szollosi G.J."/>
            <person name="Szarkandi J.G."/>
            <person name="Papp V."/>
            <person name="Albert L."/>
            <person name="Andreopoulos W."/>
            <person name="Angelini C."/>
            <person name="Antonin V."/>
            <person name="Barry K.W."/>
            <person name="Bougher N.L."/>
            <person name="Buchanan P."/>
            <person name="Buyck B."/>
            <person name="Bense V."/>
            <person name="Catcheside P."/>
            <person name="Chovatia M."/>
            <person name="Cooper J."/>
            <person name="Damon W."/>
            <person name="Desjardin D."/>
            <person name="Finy P."/>
            <person name="Geml J."/>
            <person name="Haridas S."/>
            <person name="Hughes K."/>
            <person name="Justo A."/>
            <person name="Karasinski D."/>
            <person name="Kautmanova I."/>
            <person name="Kiss B."/>
            <person name="Kocsube S."/>
            <person name="Kotiranta H."/>
            <person name="LaButti K.M."/>
            <person name="Lechner B.E."/>
            <person name="Liimatainen K."/>
            <person name="Lipzen A."/>
            <person name="Lukacs Z."/>
            <person name="Mihaltcheva S."/>
            <person name="Morgado L.N."/>
            <person name="Niskanen T."/>
            <person name="Noordeloos M.E."/>
            <person name="Ohm R.A."/>
            <person name="Ortiz-Santana B."/>
            <person name="Ovrebo C."/>
            <person name="Racz N."/>
            <person name="Riley R."/>
            <person name="Savchenko A."/>
            <person name="Shiryaev A."/>
            <person name="Soop K."/>
            <person name="Spirin V."/>
            <person name="Szebenyi C."/>
            <person name="Tomsovsky M."/>
            <person name="Tulloss R.E."/>
            <person name="Uehling J."/>
            <person name="Grigoriev I.V."/>
            <person name="Vagvolgyi C."/>
            <person name="Papp T."/>
            <person name="Martin F.M."/>
            <person name="Miettinen O."/>
            <person name="Hibbett D.S."/>
            <person name="Nagy L.G."/>
        </authorList>
    </citation>
    <scope>NUCLEOTIDE SEQUENCE [LARGE SCALE GENOMIC DNA]</scope>
    <source>
        <strain evidence="2 3">OMC1185</strain>
    </source>
</reference>
<dbReference type="InterPro" id="IPR012349">
    <property type="entry name" value="Split_barrel_FMN-bd"/>
</dbReference>
<dbReference type="Pfam" id="PF04299">
    <property type="entry name" value="FMN_bind_2"/>
    <property type="match status" value="1"/>
</dbReference>
<name>A0A5C3MKD1_9AGAM</name>
<organism evidence="2 3">
    <name type="scientific">Heliocybe sulcata</name>
    <dbReference type="NCBI Taxonomy" id="5364"/>
    <lineage>
        <taxon>Eukaryota</taxon>
        <taxon>Fungi</taxon>
        <taxon>Dikarya</taxon>
        <taxon>Basidiomycota</taxon>
        <taxon>Agaricomycotina</taxon>
        <taxon>Agaricomycetes</taxon>
        <taxon>Gloeophyllales</taxon>
        <taxon>Gloeophyllaceae</taxon>
        <taxon>Heliocybe</taxon>
    </lineage>
</organism>
<dbReference type="PIRSF" id="PIRSF010372">
    <property type="entry name" value="PaiB"/>
    <property type="match status" value="1"/>
</dbReference>
<dbReference type="Gene3D" id="2.30.110.10">
    <property type="entry name" value="Electron Transport, Fmn-binding Protein, Chain A"/>
    <property type="match status" value="1"/>
</dbReference>